<comment type="caution">
    <text evidence="1">The sequence shown here is derived from an EMBL/GenBank/DDBJ whole genome shotgun (WGS) entry which is preliminary data.</text>
</comment>
<dbReference type="EMBL" id="VWMK01000015">
    <property type="protein sequence ID" value="KAA3762455.1"/>
    <property type="molecule type" value="Genomic_DNA"/>
</dbReference>
<dbReference type="Proteomes" id="UP000422221">
    <property type="component" value="Unassembled WGS sequence"/>
</dbReference>
<name>A0A7J4XGQ7_9BACE</name>
<reference evidence="1 2" key="1">
    <citation type="journal article" date="2019" name="Nat. Med.">
        <title>A library of human gut bacterial isolates paired with longitudinal multiomics data enables mechanistic microbiome research.</title>
        <authorList>
            <person name="Poyet M."/>
            <person name="Groussin M."/>
            <person name="Gibbons S.M."/>
            <person name="Avila-Pacheco J."/>
            <person name="Jiang X."/>
            <person name="Kearney S.M."/>
            <person name="Perrotta A.R."/>
            <person name="Berdy B."/>
            <person name="Zhao S."/>
            <person name="Lieberman T.D."/>
            <person name="Swanson P.K."/>
            <person name="Smith M."/>
            <person name="Roesemann S."/>
            <person name="Alexander J.E."/>
            <person name="Rich S.A."/>
            <person name="Livny J."/>
            <person name="Vlamakis H."/>
            <person name="Clish C."/>
            <person name="Bullock K."/>
            <person name="Deik A."/>
            <person name="Scott J."/>
            <person name="Pierce K.A."/>
            <person name="Xavier R.J."/>
            <person name="Alm E.J."/>
        </authorList>
    </citation>
    <scope>NUCLEOTIDE SEQUENCE [LARGE SCALE GENOMIC DNA]</scope>
    <source>
        <strain evidence="1 2">BIOML-A10</strain>
    </source>
</reference>
<sequence length="305" mass="36231">MSEIYHPLLRDNAASEHNDFFMKEYSNNLLPIQIEAELSKEWTFLSEEYRELMARSGTRLRCSLTFPVESHVRVTSPHTGIEWNIMLVVLNNKMFIEAFYTFYTNEYGEKGIYLIDRFRCSRVTPHYMKRIKSRYMTPKGIPFKDEHDFILFFYSKLIHDTAMCTHRHTKYLAHNQGLSIIEYAGNGTVTYITFVNREMLREYQEPFDQHRKLMYQMKDNPKAKGPRRQLKVLLDELGVEFPKEYSSFKPRRRDPLDTMDISCQIVHTRQVGIPATQETSAVRGTGRPSQQQWFNEEELKKLLKR</sequence>
<dbReference type="AlphaFoldDB" id="A0A7J4XGQ7"/>
<gene>
    <name evidence="1" type="ORF">F3F73_14830</name>
</gene>
<organism evidence="1 2">
    <name type="scientific">Bacteroides salyersiae</name>
    <dbReference type="NCBI Taxonomy" id="291644"/>
    <lineage>
        <taxon>Bacteria</taxon>
        <taxon>Pseudomonadati</taxon>
        <taxon>Bacteroidota</taxon>
        <taxon>Bacteroidia</taxon>
        <taxon>Bacteroidales</taxon>
        <taxon>Bacteroidaceae</taxon>
        <taxon>Bacteroides</taxon>
    </lineage>
</organism>
<accession>A0A7J4XGQ7</accession>
<evidence type="ECO:0000313" key="1">
    <source>
        <dbReference type="EMBL" id="KAA3762455.1"/>
    </source>
</evidence>
<proteinExistence type="predicted"/>
<protein>
    <submittedName>
        <fullName evidence="1">Uncharacterized protein</fullName>
    </submittedName>
</protein>
<evidence type="ECO:0000313" key="2">
    <source>
        <dbReference type="Proteomes" id="UP000422221"/>
    </source>
</evidence>